<keyword evidence="2" id="KW-0238">DNA-binding</keyword>
<proteinExistence type="predicted"/>
<keyword evidence="4" id="KW-0804">Transcription</keyword>
<dbReference type="InterPro" id="IPR018062">
    <property type="entry name" value="HTH_AraC-typ_CS"/>
</dbReference>
<evidence type="ECO:0000256" key="4">
    <source>
        <dbReference type="ARBA" id="ARBA00023163"/>
    </source>
</evidence>
<dbReference type="InterPro" id="IPR050204">
    <property type="entry name" value="AraC_XylS_family_regulators"/>
</dbReference>
<dbReference type="PANTHER" id="PTHR46796:SF2">
    <property type="entry name" value="TRANSCRIPTIONAL REGULATORY PROTEIN"/>
    <property type="match status" value="1"/>
</dbReference>
<accession>A0ABY6W770</accession>
<dbReference type="PANTHER" id="PTHR46796">
    <property type="entry name" value="HTH-TYPE TRANSCRIPTIONAL ACTIVATOR RHAS-RELATED"/>
    <property type="match status" value="1"/>
</dbReference>
<evidence type="ECO:0000256" key="1">
    <source>
        <dbReference type="ARBA" id="ARBA00023015"/>
    </source>
</evidence>
<dbReference type="EMBL" id="CABPRV010000010">
    <property type="protein sequence ID" value="VVE34860.1"/>
    <property type="molecule type" value="Genomic_DNA"/>
</dbReference>
<dbReference type="InterPro" id="IPR037923">
    <property type="entry name" value="HTH-like"/>
</dbReference>
<sequence length="289" mass="32347">MHECGADRETIMATMRALRCNQVKLWREPSFANAELMAASYPTHQFPPHVHDEYAIGVIERGAQAYLDGQGRRSVMPEGTICAINPGSVHEGRPAIEGGWDYRMAYIPADEFLLLLQAYDPSLKGKPYFPDLVIDDPETMQLLLAAHRCSQSSDASQLEKSSRLTAAMFQLTLRHGGALGRLRHPLAMPGAVRRAREYIDANLTTNPSLEHLSCVVGVSPFHLLREFKRWLGIAPHAYLIQRRVALAKGLLLRGLPLRQVALEVGYCDQGHLSREFRRFFGVPPGRARK</sequence>
<dbReference type="InterPro" id="IPR003313">
    <property type="entry name" value="AraC-bd"/>
</dbReference>
<dbReference type="Pfam" id="PF12833">
    <property type="entry name" value="HTH_18"/>
    <property type="match status" value="1"/>
</dbReference>
<dbReference type="SUPFAM" id="SSF51215">
    <property type="entry name" value="Regulatory protein AraC"/>
    <property type="match status" value="1"/>
</dbReference>
<dbReference type="SUPFAM" id="SSF46689">
    <property type="entry name" value="Homeodomain-like"/>
    <property type="match status" value="2"/>
</dbReference>
<dbReference type="SMART" id="SM00342">
    <property type="entry name" value="HTH_ARAC"/>
    <property type="match status" value="1"/>
</dbReference>
<evidence type="ECO:0000259" key="5">
    <source>
        <dbReference type="PROSITE" id="PS01124"/>
    </source>
</evidence>
<evidence type="ECO:0000313" key="7">
    <source>
        <dbReference type="Proteomes" id="UP000366065"/>
    </source>
</evidence>
<keyword evidence="1" id="KW-0805">Transcription regulation</keyword>
<protein>
    <submittedName>
        <fullName evidence="6">HTH-type transcriptional activator Btr</fullName>
    </submittedName>
</protein>
<keyword evidence="3" id="KW-0010">Activator</keyword>
<evidence type="ECO:0000256" key="3">
    <source>
        <dbReference type="ARBA" id="ARBA00023159"/>
    </source>
</evidence>
<evidence type="ECO:0000256" key="2">
    <source>
        <dbReference type="ARBA" id="ARBA00023125"/>
    </source>
</evidence>
<reference evidence="6 7" key="1">
    <citation type="submission" date="2019-08" db="EMBL/GenBank/DDBJ databases">
        <authorList>
            <person name="Peeters C."/>
        </authorList>
    </citation>
    <scope>NUCLEOTIDE SEQUENCE [LARGE SCALE GENOMIC DNA]</scope>
    <source>
        <strain evidence="6 7">LMG 20602</strain>
    </source>
</reference>
<dbReference type="Pfam" id="PF02311">
    <property type="entry name" value="AraC_binding"/>
    <property type="match status" value="1"/>
</dbReference>
<feature type="domain" description="HTH araC/xylS-type" evidence="5">
    <location>
        <begin position="193"/>
        <end position="289"/>
    </location>
</feature>
<keyword evidence="7" id="KW-1185">Reference proteome</keyword>
<name>A0ABY6W770_9BURK</name>
<dbReference type="Gene3D" id="1.10.10.60">
    <property type="entry name" value="Homeodomain-like"/>
    <property type="match status" value="1"/>
</dbReference>
<dbReference type="InterPro" id="IPR009057">
    <property type="entry name" value="Homeodomain-like_sf"/>
</dbReference>
<gene>
    <name evidence="6" type="primary">btr</name>
    <name evidence="6" type="ORF">PCA20602_03852</name>
</gene>
<dbReference type="PROSITE" id="PS01124">
    <property type="entry name" value="HTH_ARAC_FAMILY_2"/>
    <property type="match status" value="1"/>
</dbReference>
<organism evidence="6 7">
    <name type="scientific">Pandoraea capi</name>
    <dbReference type="NCBI Taxonomy" id="2508286"/>
    <lineage>
        <taxon>Bacteria</taxon>
        <taxon>Pseudomonadati</taxon>
        <taxon>Pseudomonadota</taxon>
        <taxon>Betaproteobacteria</taxon>
        <taxon>Burkholderiales</taxon>
        <taxon>Burkholderiaceae</taxon>
        <taxon>Pandoraea</taxon>
    </lineage>
</organism>
<comment type="caution">
    <text evidence="6">The sequence shown here is derived from an EMBL/GenBank/DDBJ whole genome shotgun (WGS) entry which is preliminary data.</text>
</comment>
<dbReference type="Proteomes" id="UP000366065">
    <property type="component" value="Unassembled WGS sequence"/>
</dbReference>
<dbReference type="PROSITE" id="PS00041">
    <property type="entry name" value="HTH_ARAC_FAMILY_1"/>
    <property type="match status" value="1"/>
</dbReference>
<dbReference type="InterPro" id="IPR018060">
    <property type="entry name" value="HTH_AraC"/>
</dbReference>
<evidence type="ECO:0000313" key="6">
    <source>
        <dbReference type="EMBL" id="VVE34860.1"/>
    </source>
</evidence>